<gene>
    <name evidence="1" type="ORF">ACFQEV_05505</name>
</gene>
<proteinExistence type="predicted"/>
<sequence>MGPRVLDHVVGYVSVDDLRRRDLDADAPVSAALADPVPRIDAATDAFEALADLPGAKGGYALVTEGGRVVGALSQADYARAVRLRRRAPTDGRPTAF</sequence>
<evidence type="ECO:0000313" key="2">
    <source>
        <dbReference type="Proteomes" id="UP001596408"/>
    </source>
</evidence>
<dbReference type="AlphaFoldDB" id="A0ABD5TV13"/>
<name>A0ABD5TV13_9EURY</name>
<organism evidence="1 2">
    <name type="scientific">Halopelagius fulvigenes</name>
    <dbReference type="NCBI Taxonomy" id="1198324"/>
    <lineage>
        <taxon>Archaea</taxon>
        <taxon>Methanobacteriati</taxon>
        <taxon>Methanobacteriota</taxon>
        <taxon>Stenosarchaea group</taxon>
        <taxon>Halobacteria</taxon>
        <taxon>Halobacteriales</taxon>
        <taxon>Haloferacaceae</taxon>
    </lineage>
</organism>
<reference evidence="1 2" key="1">
    <citation type="journal article" date="2019" name="Int. J. Syst. Evol. Microbiol.">
        <title>The Global Catalogue of Microorganisms (GCM) 10K type strain sequencing project: providing services to taxonomists for standard genome sequencing and annotation.</title>
        <authorList>
            <consortium name="The Broad Institute Genomics Platform"/>
            <consortium name="The Broad Institute Genome Sequencing Center for Infectious Disease"/>
            <person name="Wu L."/>
            <person name="Ma J."/>
        </authorList>
    </citation>
    <scope>NUCLEOTIDE SEQUENCE [LARGE SCALE GENOMIC DNA]</scope>
    <source>
        <strain evidence="1 2">YIM 94188</strain>
    </source>
</reference>
<dbReference type="SUPFAM" id="SSF54631">
    <property type="entry name" value="CBS-domain pair"/>
    <property type="match status" value="1"/>
</dbReference>
<comment type="caution">
    <text evidence="1">The sequence shown here is derived from an EMBL/GenBank/DDBJ whole genome shotgun (WGS) entry which is preliminary data.</text>
</comment>
<keyword evidence="2" id="KW-1185">Reference proteome</keyword>
<dbReference type="Gene3D" id="3.10.580.10">
    <property type="entry name" value="CBS-domain"/>
    <property type="match status" value="1"/>
</dbReference>
<accession>A0ABD5TV13</accession>
<dbReference type="RefSeq" id="WP_379694588.1">
    <property type="nucleotide sequence ID" value="NZ_JBHSXH010000009.1"/>
</dbReference>
<dbReference type="Proteomes" id="UP001596408">
    <property type="component" value="Unassembled WGS sequence"/>
</dbReference>
<evidence type="ECO:0000313" key="1">
    <source>
        <dbReference type="EMBL" id="MFC6824453.1"/>
    </source>
</evidence>
<evidence type="ECO:0008006" key="3">
    <source>
        <dbReference type="Google" id="ProtNLM"/>
    </source>
</evidence>
<protein>
    <recommendedName>
        <fullName evidence="3">CBS domain-containing protein</fullName>
    </recommendedName>
</protein>
<dbReference type="InterPro" id="IPR046342">
    <property type="entry name" value="CBS_dom_sf"/>
</dbReference>
<dbReference type="EMBL" id="JBHSXH010000009">
    <property type="protein sequence ID" value="MFC6824453.1"/>
    <property type="molecule type" value="Genomic_DNA"/>
</dbReference>